<gene>
    <name evidence="8" type="ORF">NDI76_05015</name>
</gene>
<protein>
    <submittedName>
        <fullName evidence="8">Trimeric intracellular cation channel family protein</fullName>
    </submittedName>
</protein>
<feature type="transmembrane region" description="Helical" evidence="6">
    <location>
        <begin position="112"/>
        <end position="135"/>
    </location>
</feature>
<evidence type="ECO:0000256" key="6">
    <source>
        <dbReference type="SAM" id="Phobius"/>
    </source>
</evidence>
<reference evidence="8 9" key="1">
    <citation type="submission" date="2022-06" db="EMBL/GenBank/DDBJ databases">
        <title>Halogeometricum sp. a new haloarchaeum isolate from saline soil.</title>
        <authorList>
            <person name="Strakova D."/>
            <person name="Galisteo C."/>
            <person name="Sanchez-Porro C."/>
            <person name="Ventosa A."/>
        </authorList>
    </citation>
    <scope>NUCLEOTIDE SEQUENCE [LARGE SCALE GENOMIC DNA]</scope>
    <source>
        <strain evidence="8 9">S1BR25-6</strain>
    </source>
</reference>
<feature type="transmembrane region" description="Helical" evidence="6">
    <location>
        <begin position="59"/>
        <end position="76"/>
    </location>
</feature>
<evidence type="ECO:0000313" key="8">
    <source>
        <dbReference type="EMBL" id="MDS0298095.1"/>
    </source>
</evidence>
<feature type="domain" description="Glycine transporter" evidence="7">
    <location>
        <begin position="2"/>
        <end position="73"/>
    </location>
</feature>
<sequence>MNVVGLLAFAVAGSLKASDAGLDLFGVAVLGVLTALGGGTVRDVLVNRPPASLTTTGDMTVALVGVALAVVLARRAPEHVRILDSRAFLVSDAVGLAAFAATGALVGTDAGLAPYGVVVLAAVTAVGGGSFADVFLGRVPVVLREDFYATPALLGGGVFLFARVVGAPTGVSAGACAGVVFALRMLALRREWRLPQV</sequence>
<dbReference type="Proteomes" id="UP001257060">
    <property type="component" value="Unassembled WGS sequence"/>
</dbReference>
<name>A0ABU2GBC0_9EURY</name>
<evidence type="ECO:0000259" key="7">
    <source>
        <dbReference type="Pfam" id="PF03458"/>
    </source>
</evidence>
<evidence type="ECO:0000256" key="3">
    <source>
        <dbReference type="ARBA" id="ARBA00022692"/>
    </source>
</evidence>
<comment type="subcellular location">
    <subcellularLocation>
        <location evidence="1">Cell membrane</location>
        <topology evidence="1">Multi-pass membrane protein</topology>
    </subcellularLocation>
</comment>
<dbReference type="EMBL" id="JAMQOP010000001">
    <property type="protein sequence ID" value="MDS0298095.1"/>
    <property type="molecule type" value="Genomic_DNA"/>
</dbReference>
<keyword evidence="5 6" id="KW-0472">Membrane</keyword>
<keyword evidence="9" id="KW-1185">Reference proteome</keyword>
<dbReference type="InterPro" id="IPR005115">
    <property type="entry name" value="Gly_transporter"/>
</dbReference>
<comment type="caution">
    <text evidence="8">The sequence shown here is derived from an EMBL/GenBank/DDBJ whole genome shotgun (WGS) entry which is preliminary data.</text>
</comment>
<organism evidence="8 9">
    <name type="scientific">Halogeometricum salsisoli</name>
    <dbReference type="NCBI Taxonomy" id="2950536"/>
    <lineage>
        <taxon>Archaea</taxon>
        <taxon>Methanobacteriati</taxon>
        <taxon>Methanobacteriota</taxon>
        <taxon>Stenosarchaea group</taxon>
        <taxon>Halobacteria</taxon>
        <taxon>Halobacteriales</taxon>
        <taxon>Haloferacaceae</taxon>
        <taxon>Halogeometricum</taxon>
    </lineage>
</organism>
<feature type="domain" description="Glycine transporter" evidence="7">
    <location>
        <begin position="90"/>
        <end position="162"/>
    </location>
</feature>
<evidence type="ECO:0000256" key="4">
    <source>
        <dbReference type="ARBA" id="ARBA00022989"/>
    </source>
</evidence>
<proteinExistence type="predicted"/>
<keyword evidence="2" id="KW-1003">Cell membrane</keyword>
<keyword evidence="3 6" id="KW-0812">Transmembrane</keyword>
<accession>A0ABU2GBC0</accession>
<dbReference type="Pfam" id="PF03458">
    <property type="entry name" value="Gly_transporter"/>
    <property type="match status" value="2"/>
</dbReference>
<evidence type="ECO:0000256" key="1">
    <source>
        <dbReference type="ARBA" id="ARBA00004651"/>
    </source>
</evidence>
<dbReference type="PANTHER" id="PTHR30506">
    <property type="entry name" value="INNER MEMBRANE PROTEIN"/>
    <property type="match status" value="1"/>
</dbReference>
<evidence type="ECO:0000313" key="9">
    <source>
        <dbReference type="Proteomes" id="UP001257060"/>
    </source>
</evidence>
<evidence type="ECO:0000256" key="2">
    <source>
        <dbReference type="ARBA" id="ARBA00022475"/>
    </source>
</evidence>
<keyword evidence="4 6" id="KW-1133">Transmembrane helix</keyword>
<feature type="transmembrane region" description="Helical" evidence="6">
    <location>
        <begin position="88"/>
        <end position="106"/>
    </location>
</feature>
<dbReference type="PANTHER" id="PTHR30506:SF3">
    <property type="entry name" value="UPF0126 INNER MEMBRANE PROTEIN YADS-RELATED"/>
    <property type="match status" value="1"/>
</dbReference>
<feature type="transmembrane region" description="Helical" evidence="6">
    <location>
        <begin position="171"/>
        <end position="188"/>
    </location>
</feature>
<evidence type="ECO:0000256" key="5">
    <source>
        <dbReference type="ARBA" id="ARBA00023136"/>
    </source>
</evidence>
<dbReference type="RefSeq" id="WP_310923866.1">
    <property type="nucleotide sequence ID" value="NZ_JAMQOP010000001.1"/>
</dbReference>